<feature type="transmembrane region" description="Helical" evidence="9">
    <location>
        <begin position="156"/>
        <end position="179"/>
    </location>
</feature>
<dbReference type="OrthoDB" id="9808408at2"/>
<dbReference type="SMART" id="SM00304">
    <property type="entry name" value="HAMP"/>
    <property type="match status" value="1"/>
</dbReference>
<dbReference type="InterPro" id="IPR004358">
    <property type="entry name" value="Sig_transdc_His_kin-like_C"/>
</dbReference>
<dbReference type="PROSITE" id="PS50113">
    <property type="entry name" value="PAC"/>
    <property type="match status" value="1"/>
</dbReference>
<evidence type="ECO:0000259" key="12">
    <source>
        <dbReference type="PROSITE" id="PS50885"/>
    </source>
</evidence>
<evidence type="ECO:0000256" key="3">
    <source>
        <dbReference type="ARBA" id="ARBA00012438"/>
    </source>
</evidence>
<sequence>MESLRTWLHKSAGNSLGRRFAVLILVFSSVVTLVSTVFQLAMEYRRDVDEVGLRLRQIDSSYADSLASSLWITSGRDLELQLQGILRLPDLQYVEVSNEHGQVVARAGAPRADGVLGRDFPLSYAHRGRLLRIGTVRAVASLDGARQRLRDKVVAILIWQTIKTFLVSLFILVLFQLLVGRHLKRIAAYSDLLSAGRMQQPLTLERRGSGRNAHDELSQMVAALNAMRERLHQAFRDLQDSEYRWKHALEGAGHGVWDFHIASGVVLYSHRWKEMLGYRDDELPDLLETYQRLAHPDDLRRALVLLAGNFDGSTKTYAIEQRMRCKDGSWKWVEARGMVVEQDAAGRATRMIGTHTDISAHRAAAEQMAALLAQAEQARAELRSANEGMEAQVAERTAELERANRELEAFSYSVSHDLRSPLRGIDGWSLALQEDYADRLDAIGLAYLARVRGESQRMGQLIDGMLEFSRLGRAALACQPLDLSALARTVAARVAEANPARALEFDIQPGLRAWGDARLLEAALHNLLENACKFSAMRAPARIAFGRADVVPPGPAVPAVPAESAVSAVSAYFVRDNGAGFDMAHAQQLFGVFQRLHKASEFAGTGIGLATVQRIVQRHGGAIWAVAAPGAGATFYFTLKEPPCTAK</sequence>
<dbReference type="PRINTS" id="PR00344">
    <property type="entry name" value="BCTRLSENSOR"/>
</dbReference>
<dbReference type="InterPro" id="IPR003594">
    <property type="entry name" value="HATPase_dom"/>
</dbReference>
<dbReference type="Gene3D" id="3.30.450.20">
    <property type="entry name" value="PAS domain"/>
    <property type="match status" value="1"/>
</dbReference>
<dbReference type="GO" id="GO:0016020">
    <property type="term" value="C:membrane"/>
    <property type="evidence" value="ECO:0007669"/>
    <property type="project" value="UniProtKB-SubCell"/>
</dbReference>
<accession>A0A1I4I473</accession>
<keyword evidence="6" id="KW-0418">Kinase</keyword>
<dbReference type="Gene3D" id="1.10.287.130">
    <property type="match status" value="1"/>
</dbReference>
<dbReference type="GO" id="GO:0030295">
    <property type="term" value="F:protein kinase activator activity"/>
    <property type="evidence" value="ECO:0007669"/>
    <property type="project" value="TreeGrafter"/>
</dbReference>
<keyword evidence="4" id="KW-0597">Phosphoprotein</keyword>
<dbReference type="RefSeq" id="WP_093382938.1">
    <property type="nucleotide sequence ID" value="NZ_FOTW01000004.1"/>
</dbReference>
<dbReference type="InterPro" id="IPR050351">
    <property type="entry name" value="BphY/WalK/GraS-like"/>
</dbReference>
<dbReference type="Gene3D" id="3.30.565.10">
    <property type="entry name" value="Histidine kinase-like ATPase, C-terminal domain"/>
    <property type="match status" value="1"/>
</dbReference>
<dbReference type="Pfam" id="PF17149">
    <property type="entry name" value="CHASE5"/>
    <property type="match status" value="1"/>
</dbReference>
<organism evidence="13 14">
    <name type="scientific">Rugamonas rubra</name>
    <dbReference type="NCBI Taxonomy" id="758825"/>
    <lineage>
        <taxon>Bacteria</taxon>
        <taxon>Pseudomonadati</taxon>
        <taxon>Pseudomonadota</taxon>
        <taxon>Betaproteobacteria</taxon>
        <taxon>Burkholderiales</taxon>
        <taxon>Oxalobacteraceae</taxon>
        <taxon>Telluria group</taxon>
        <taxon>Rugamonas</taxon>
    </lineage>
</organism>
<dbReference type="InterPro" id="IPR035965">
    <property type="entry name" value="PAS-like_dom_sf"/>
</dbReference>
<evidence type="ECO:0000256" key="2">
    <source>
        <dbReference type="ARBA" id="ARBA00004370"/>
    </source>
</evidence>
<name>A0A1I4I473_9BURK</name>
<dbReference type="Pfam" id="PF00512">
    <property type="entry name" value="HisKA"/>
    <property type="match status" value="1"/>
</dbReference>
<feature type="transmembrane region" description="Helical" evidence="9">
    <location>
        <begin position="20"/>
        <end position="41"/>
    </location>
</feature>
<dbReference type="InterPro" id="IPR005467">
    <property type="entry name" value="His_kinase_dom"/>
</dbReference>
<dbReference type="Pfam" id="PF08447">
    <property type="entry name" value="PAS_3"/>
    <property type="match status" value="1"/>
</dbReference>
<dbReference type="SMART" id="SM00387">
    <property type="entry name" value="HATPase_c"/>
    <property type="match status" value="1"/>
</dbReference>
<dbReference type="SUPFAM" id="SSF47384">
    <property type="entry name" value="Homodimeric domain of signal transducing histidine kinase"/>
    <property type="match status" value="1"/>
</dbReference>
<dbReference type="STRING" id="758825.SAMN02982985_00416"/>
<feature type="domain" description="Histidine kinase" evidence="10">
    <location>
        <begin position="413"/>
        <end position="643"/>
    </location>
</feature>
<keyword evidence="5" id="KW-0808">Transferase</keyword>
<keyword evidence="14" id="KW-1185">Reference proteome</keyword>
<evidence type="ECO:0000256" key="8">
    <source>
        <dbReference type="SAM" id="Coils"/>
    </source>
</evidence>
<evidence type="ECO:0000256" key="9">
    <source>
        <dbReference type="SAM" id="Phobius"/>
    </source>
</evidence>
<evidence type="ECO:0000259" key="11">
    <source>
        <dbReference type="PROSITE" id="PS50113"/>
    </source>
</evidence>
<dbReference type="InterPro" id="IPR000700">
    <property type="entry name" value="PAS-assoc_C"/>
</dbReference>
<dbReference type="SMART" id="SM00388">
    <property type="entry name" value="HisKA"/>
    <property type="match status" value="1"/>
</dbReference>
<comment type="subcellular location">
    <subcellularLocation>
        <location evidence="2">Membrane</location>
    </subcellularLocation>
</comment>
<reference evidence="13 14" key="1">
    <citation type="submission" date="2016-10" db="EMBL/GenBank/DDBJ databases">
        <authorList>
            <person name="de Groot N.N."/>
        </authorList>
    </citation>
    <scope>NUCLEOTIDE SEQUENCE [LARGE SCALE GENOMIC DNA]</scope>
    <source>
        <strain evidence="13 14">ATCC 43154</strain>
    </source>
</reference>
<evidence type="ECO:0000256" key="4">
    <source>
        <dbReference type="ARBA" id="ARBA00022553"/>
    </source>
</evidence>
<proteinExistence type="predicted"/>
<dbReference type="GO" id="GO:0000156">
    <property type="term" value="F:phosphorelay response regulator activity"/>
    <property type="evidence" value="ECO:0007669"/>
    <property type="project" value="TreeGrafter"/>
</dbReference>
<keyword evidence="9" id="KW-1133">Transmembrane helix</keyword>
<dbReference type="AlphaFoldDB" id="A0A1I4I473"/>
<evidence type="ECO:0000259" key="10">
    <source>
        <dbReference type="PROSITE" id="PS50109"/>
    </source>
</evidence>
<dbReference type="PROSITE" id="PS50109">
    <property type="entry name" value="HIS_KIN"/>
    <property type="match status" value="1"/>
</dbReference>
<feature type="domain" description="HAMP" evidence="12">
    <location>
        <begin position="177"/>
        <end position="236"/>
    </location>
</feature>
<dbReference type="Pfam" id="PF02518">
    <property type="entry name" value="HATPase_c"/>
    <property type="match status" value="1"/>
</dbReference>
<dbReference type="GO" id="GO:0000155">
    <property type="term" value="F:phosphorelay sensor kinase activity"/>
    <property type="evidence" value="ECO:0007669"/>
    <property type="project" value="InterPro"/>
</dbReference>
<feature type="domain" description="PAC" evidence="11">
    <location>
        <begin position="317"/>
        <end position="370"/>
    </location>
</feature>
<dbReference type="Gene3D" id="6.10.340.10">
    <property type="match status" value="1"/>
</dbReference>
<dbReference type="SUPFAM" id="SSF55874">
    <property type="entry name" value="ATPase domain of HSP90 chaperone/DNA topoisomerase II/histidine kinase"/>
    <property type="match status" value="1"/>
</dbReference>
<dbReference type="EC" id="2.7.13.3" evidence="3"/>
<dbReference type="InterPro" id="IPR036890">
    <property type="entry name" value="HATPase_C_sf"/>
</dbReference>
<dbReference type="InterPro" id="IPR003660">
    <property type="entry name" value="HAMP_dom"/>
</dbReference>
<dbReference type="InterPro" id="IPR013655">
    <property type="entry name" value="PAS_fold_3"/>
</dbReference>
<evidence type="ECO:0000313" key="14">
    <source>
        <dbReference type="Proteomes" id="UP000199470"/>
    </source>
</evidence>
<feature type="coiled-coil region" evidence="8">
    <location>
        <begin position="358"/>
        <end position="406"/>
    </location>
</feature>
<dbReference type="CDD" id="cd00130">
    <property type="entry name" value="PAS"/>
    <property type="match status" value="1"/>
</dbReference>
<keyword evidence="8" id="KW-0175">Coiled coil</keyword>
<evidence type="ECO:0000256" key="1">
    <source>
        <dbReference type="ARBA" id="ARBA00000085"/>
    </source>
</evidence>
<dbReference type="FunFam" id="1.10.287.130:FF:000070">
    <property type="entry name" value="Histidine kinase sensor protein"/>
    <property type="match status" value="1"/>
</dbReference>
<evidence type="ECO:0000256" key="5">
    <source>
        <dbReference type="ARBA" id="ARBA00022679"/>
    </source>
</evidence>
<dbReference type="InterPro" id="IPR003661">
    <property type="entry name" value="HisK_dim/P_dom"/>
</dbReference>
<dbReference type="InterPro" id="IPR001610">
    <property type="entry name" value="PAC"/>
</dbReference>
<evidence type="ECO:0000256" key="7">
    <source>
        <dbReference type="ARBA" id="ARBA00023136"/>
    </source>
</evidence>
<dbReference type="Proteomes" id="UP000199470">
    <property type="component" value="Unassembled WGS sequence"/>
</dbReference>
<dbReference type="PROSITE" id="PS50885">
    <property type="entry name" value="HAMP"/>
    <property type="match status" value="1"/>
</dbReference>
<dbReference type="PANTHER" id="PTHR42878">
    <property type="entry name" value="TWO-COMPONENT HISTIDINE KINASE"/>
    <property type="match status" value="1"/>
</dbReference>
<protein>
    <recommendedName>
        <fullName evidence="3">histidine kinase</fullName>
        <ecNumber evidence="3">2.7.13.3</ecNumber>
    </recommendedName>
</protein>
<dbReference type="PANTHER" id="PTHR42878:SF15">
    <property type="entry name" value="BACTERIOPHYTOCHROME"/>
    <property type="match status" value="1"/>
</dbReference>
<keyword evidence="7 9" id="KW-0472">Membrane</keyword>
<dbReference type="SUPFAM" id="SSF55785">
    <property type="entry name" value="PYP-like sensor domain (PAS domain)"/>
    <property type="match status" value="1"/>
</dbReference>
<keyword evidence="9" id="KW-0812">Transmembrane</keyword>
<gene>
    <name evidence="13" type="ORF">SAMN02982985_00416</name>
</gene>
<dbReference type="GO" id="GO:0007234">
    <property type="term" value="P:osmosensory signaling via phosphorelay pathway"/>
    <property type="evidence" value="ECO:0007669"/>
    <property type="project" value="TreeGrafter"/>
</dbReference>
<dbReference type="EMBL" id="FOTW01000004">
    <property type="protein sequence ID" value="SFL48556.1"/>
    <property type="molecule type" value="Genomic_DNA"/>
</dbReference>
<dbReference type="NCBIfam" id="TIGR00229">
    <property type="entry name" value="sensory_box"/>
    <property type="match status" value="1"/>
</dbReference>
<evidence type="ECO:0000256" key="6">
    <source>
        <dbReference type="ARBA" id="ARBA00022777"/>
    </source>
</evidence>
<evidence type="ECO:0000313" key="13">
    <source>
        <dbReference type="EMBL" id="SFL48556.1"/>
    </source>
</evidence>
<dbReference type="InterPro" id="IPR036097">
    <property type="entry name" value="HisK_dim/P_sf"/>
</dbReference>
<dbReference type="SMART" id="SM00086">
    <property type="entry name" value="PAC"/>
    <property type="match status" value="1"/>
</dbReference>
<comment type="catalytic activity">
    <reaction evidence="1">
        <text>ATP + protein L-histidine = ADP + protein N-phospho-L-histidine.</text>
        <dbReference type="EC" id="2.7.13.3"/>
    </reaction>
</comment>
<dbReference type="InterPro" id="IPR000014">
    <property type="entry name" value="PAS"/>
</dbReference>
<dbReference type="CDD" id="cd00082">
    <property type="entry name" value="HisKA"/>
    <property type="match status" value="1"/>
</dbReference>
<dbReference type="InterPro" id="IPR033414">
    <property type="entry name" value="Sensor_dom"/>
</dbReference>